<evidence type="ECO:0000256" key="1">
    <source>
        <dbReference type="SAM" id="MobiDB-lite"/>
    </source>
</evidence>
<evidence type="ECO:0000313" key="2">
    <source>
        <dbReference type="EMBL" id="ANZ39126.1"/>
    </source>
</evidence>
<gene>
    <name evidence="2" type="ORF">BBK82_26660</name>
</gene>
<dbReference type="KEGG" id="led:BBK82_26660"/>
<keyword evidence="3" id="KW-1185">Reference proteome</keyword>
<sequence length="59" mass="7051">MVTDDDVRGQQSRSPSLLRRHHEKAAAHSRLPRDQMLFWLLVRPEIGMHYQHDLVLIHR</sequence>
<organism evidence="2 3">
    <name type="scientific">Lentzea guizhouensis</name>
    <dbReference type="NCBI Taxonomy" id="1586287"/>
    <lineage>
        <taxon>Bacteria</taxon>
        <taxon>Bacillati</taxon>
        <taxon>Actinomycetota</taxon>
        <taxon>Actinomycetes</taxon>
        <taxon>Pseudonocardiales</taxon>
        <taxon>Pseudonocardiaceae</taxon>
        <taxon>Lentzea</taxon>
    </lineage>
</organism>
<proteinExistence type="predicted"/>
<protein>
    <submittedName>
        <fullName evidence="2">Uncharacterized protein</fullName>
    </submittedName>
</protein>
<feature type="region of interest" description="Disordered" evidence="1">
    <location>
        <begin position="1"/>
        <end position="26"/>
    </location>
</feature>
<dbReference type="AlphaFoldDB" id="A0A1B2HN46"/>
<name>A0A1B2HN46_9PSEU</name>
<reference evidence="2 3" key="1">
    <citation type="submission" date="2016-07" db="EMBL/GenBank/DDBJ databases">
        <title>Complete genome sequence of the Lentzea guizhouensis DHS C013.</title>
        <authorList>
            <person name="Cao C."/>
        </authorList>
    </citation>
    <scope>NUCLEOTIDE SEQUENCE [LARGE SCALE GENOMIC DNA]</scope>
    <source>
        <strain evidence="2 3">DHS C013</strain>
    </source>
</reference>
<dbReference type="EMBL" id="CP016793">
    <property type="protein sequence ID" value="ANZ39126.1"/>
    <property type="molecule type" value="Genomic_DNA"/>
</dbReference>
<dbReference type="Proteomes" id="UP000093053">
    <property type="component" value="Chromosome"/>
</dbReference>
<evidence type="ECO:0000313" key="3">
    <source>
        <dbReference type="Proteomes" id="UP000093053"/>
    </source>
</evidence>
<accession>A0A1B2HN46</accession>